<feature type="region of interest" description="Disordered" evidence="1">
    <location>
        <begin position="1"/>
        <end position="30"/>
    </location>
</feature>
<sequence>MVAEPCSRQPCPPPSPKCVAVRPPPPPPPPPSCSQVICPSGTRCEMVAEPCTRQPCPPPRPICVAARECGYVPYSSFADLRIRDKMHN</sequence>
<reference evidence="3" key="1">
    <citation type="journal article" date="2015" name="Nat. Genet.">
        <title>The genome and transcriptome of the zoonotic hookworm Ancylostoma ceylanicum identify infection-specific gene families.</title>
        <authorList>
            <person name="Schwarz E.M."/>
            <person name="Hu Y."/>
            <person name="Antoshechkin I."/>
            <person name="Miller M.M."/>
            <person name="Sternberg P.W."/>
            <person name="Aroian R.V."/>
        </authorList>
    </citation>
    <scope>NUCLEOTIDE SEQUENCE</scope>
    <source>
        <strain evidence="3">HY135</strain>
    </source>
</reference>
<evidence type="ECO:0000313" key="3">
    <source>
        <dbReference type="Proteomes" id="UP000024635"/>
    </source>
</evidence>
<proteinExistence type="predicted"/>
<dbReference type="Proteomes" id="UP000024635">
    <property type="component" value="Unassembled WGS sequence"/>
</dbReference>
<name>A0A016V9B9_9BILA</name>
<comment type="caution">
    <text evidence="2">The sequence shown here is derived from an EMBL/GenBank/DDBJ whole genome shotgun (WGS) entry which is preliminary data.</text>
</comment>
<gene>
    <name evidence="2" type="primary">Acey_s0014.g2409</name>
    <name evidence="2" type="ORF">Y032_0014g2409</name>
</gene>
<evidence type="ECO:0000313" key="2">
    <source>
        <dbReference type="EMBL" id="EYC24269.1"/>
    </source>
</evidence>
<dbReference type="AlphaFoldDB" id="A0A016V9B9"/>
<protein>
    <submittedName>
        <fullName evidence="2">Uncharacterized protein</fullName>
    </submittedName>
</protein>
<keyword evidence="3" id="KW-1185">Reference proteome</keyword>
<accession>A0A016V9B9</accession>
<organism evidence="2 3">
    <name type="scientific">Ancylostoma ceylanicum</name>
    <dbReference type="NCBI Taxonomy" id="53326"/>
    <lineage>
        <taxon>Eukaryota</taxon>
        <taxon>Metazoa</taxon>
        <taxon>Ecdysozoa</taxon>
        <taxon>Nematoda</taxon>
        <taxon>Chromadorea</taxon>
        <taxon>Rhabditida</taxon>
        <taxon>Rhabditina</taxon>
        <taxon>Rhabditomorpha</taxon>
        <taxon>Strongyloidea</taxon>
        <taxon>Ancylostomatidae</taxon>
        <taxon>Ancylostomatinae</taxon>
        <taxon>Ancylostoma</taxon>
    </lineage>
</organism>
<feature type="compositionally biased region" description="Pro residues" evidence="1">
    <location>
        <begin position="10"/>
        <end position="30"/>
    </location>
</feature>
<dbReference type="OrthoDB" id="5869849at2759"/>
<dbReference type="EMBL" id="JARK01001350">
    <property type="protein sequence ID" value="EYC24269.1"/>
    <property type="molecule type" value="Genomic_DNA"/>
</dbReference>
<evidence type="ECO:0000256" key="1">
    <source>
        <dbReference type="SAM" id="MobiDB-lite"/>
    </source>
</evidence>